<comment type="caution">
    <text evidence="1">The sequence shown here is derived from an EMBL/GenBank/DDBJ whole genome shotgun (WGS) entry which is preliminary data.</text>
</comment>
<dbReference type="Proteomes" id="UP001420932">
    <property type="component" value="Unassembled WGS sequence"/>
</dbReference>
<gene>
    <name evidence="1" type="ORF">Syun_005105</name>
</gene>
<proteinExistence type="predicted"/>
<evidence type="ECO:0000313" key="2">
    <source>
        <dbReference type="Proteomes" id="UP001420932"/>
    </source>
</evidence>
<name>A0AAP0L475_9MAGN</name>
<sequence>MHQSRNQRGGSRGGFSCGKFKGDGGLMAHLLPRAAPGRQPKGAIINFGNLW</sequence>
<dbReference type="AlphaFoldDB" id="A0AAP0L475"/>
<organism evidence="1 2">
    <name type="scientific">Stephania yunnanensis</name>
    <dbReference type="NCBI Taxonomy" id="152371"/>
    <lineage>
        <taxon>Eukaryota</taxon>
        <taxon>Viridiplantae</taxon>
        <taxon>Streptophyta</taxon>
        <taxon>Embryophyta</taxon>
        <taxon>Tracheophyta</taxon>
        <taxon>Spermatophyta</taxon>
        <taxon>Magnoliopsida</taxon>
        <taxon>Ranunculales</taxon>
        <taxon>Menispermaceae</taxon>
        <taxon>Menispermoideae</taxon>
        <taxon>Cissampelideae</taxon>
        <taxon>Stephania</taxon>
    </lineage>
</organism>
<dbReference type="EMBL" id="JBBNAF010000002">
    <property type="protein sequence ID" value="KAK9164203.1"/>
    <property type="molecule type" value="Genomic_DNA"/>
</dbReference>
<accession>A0AAP0L475</accession>
<keyword evidence="2" id="KW-1185">Reference proteome</keyword>
<protein>
    <submittedName>
        <fullName evidence="1">Uncharacterized protein</fullName>
    </submittedName>
</protein>
<reference evidence="1 2" key="1">
    <citation type="submission" date="2024-01" db="EMBL/GenBank/DDBJ databases">
        <title>Genome assemblies of Stephania.</title>
        <authorList>
            <person name="Yang L."/>
        </authorList>
    </citation>
    <scope>NUCLEOTIDE SEQUENCE [LARGE SCALE GENOMIC DNA]</scope>
    <source>
        <strain evidence="1">YNDBR</strain>
        <tissue evidence="1">Leaf</tissue>
    </source>
</reference>
<evidence type="ECO:0000313" key="1">
    <source>
        <dbReference type="EMBL" id="KAK9164203.1"/>
    </source>
</evidence>